<evidence type="ECO:0000256" key="7">
    <source>
        <dbReference type="ARBA" id="ARBA00023136"/>
    </source>
</evidence>
<feature type="transmembrane region" description="Helical" evidence="8">
    <location>
        <begin position="214"/>
        <end position="240"/>
    </location>
</feature>
<keyword evidence="6 8" id="KW-1133">Transmembrane helix</keyword>
<comment type="similarity">
    <text evidence="2 8">Belongs to the 4-toluene sulfonate uptake permease (TSUP) (TC 2.A.102) family.</text>
</comment>
<evidence type="ECO:0000313" key="10">
    <source>
        <dbReference type="EMBL" id="PRZ13180.1"/>
    </source>
</evidence>
<dbReference type="PANTHER" id="PTHR30269:SF23">
    <property type="entry name" value="MEMBRANE TRANSPORTER PROTEIN YDHB-RELATED"/>
    <property type="match status" value="1"/>
</dbReference>
<feature type="compositionally biased region" description="Low complexity" evidence="9">
    <location>
        <begin position="126"/>
        <end position="148"/>
    </location>
</feature>
<feature type="transmembrane region" description="Helical" evidence="8">
    <location>
        <begin position="7"/>
        <end position="26"/>
    </location>
</feature>
<feature type="transmembrane region" description="Helical" evidence="8">
    <location>
        <begin position="189"/>
        <end position="208"/>
    </location>
</feature>
<dbReference type="OrthoDB" id="9801058at2"/>
<dbReference type="GO" id="GO:0005886">
    <property type="term" value="C:plasma membrane"/>
    <property type="evidence" value="ECO:0007669"/>
    <property type="project" value="UniProtKB-SubCell"/>
</dbReference>
<dbReference type="Proteomes" id="UP000238217">
    <property type="component" value="Unassembled WGS sequence"/>
</dbReference>
<sequence length="270" mass="28782">MVEMEALNWALLGVGALVVGLSKTALPGGGTLAVVLFAMALPARESTAALLVLLIVGDLFAISMYRKTVDWAILRRLIWPVLLGVAVGTVFLGIASDAAVRRVIGAILLALLVFTLLRRRREARHQAGQQAPSQQPAPNQQAAQDQVPRSGRPRARVAGFGYGWLGGFTTMVANAGGPVMSMYLLAMRLDVKTFLGTAAYFFFAVNLVKVPFQIGLGLLNTQILSIVLVLVPLVVVAAFLGRWIAGRISQTVFERLVLGLTAVGAVNLLL</sequence>
<dbReference type="AlphaFoldDB" id="A0A2T0YEC7"/>
<dbReference type="InterPro" id="IPR052017">
    <property type="entry name" value="TSUP"/>
</dbReference>
<evidence type="ECO:0000256" key="8">
    <source>
        <dbReference type="RuleBase" id="RU363041"/>
    </source>
</evidence>
<evidence type="ECO:0000256" key="4">
    <source>
        <dbReference type="ARBA" id="ARBA00022475"/>
    </source>
</evidence>
<reference evidence="10 11" key="1">
    <citation type="submission" date="2018-03" db="EMBL/GenBank/DDBJ databases">
        <title>Comparative analysis of microorganisms from saline springs in Andes Mountain Range, Colombia.</title>
        <authorList>
            <person name="Rubin E."/>
        </authorList>
    </citation>
    <scope>NUCLEOTIDE SEQUENCE [LARGE SCALE GENOMIC DNA]</scope>
    <source>
        <strain evidence="10 11">CG 35</strain>
    </source>
</reference>
<evidence type="ECO:0000256" key="5">
    <source>
        <dbReference type="ARBA" id="ARBA00022692"/>
    </source>
</evidence>
<comment type="subcellular location">
    <subcellularLocation>
        <location evidence="1 8">Cell membrane</location>
        <topology evidence="1 8">Multi-pass membrane protein</topology>
    </subcellularLocation>
</comment>
<accession>A0A2T0YEC7</accession>
<keyword evidence="11" id="KW-1185">Reference proteome</keyword>
<evidence type="ECO:0000256" key="9">
    <source>
        <dbReference type="SAM" id="MobiDB-lite"/>
    </source>
</evidence>
<keyword evidence="3" id="KW-0813">Transport</keyword>
<feature type="transmembrane region" description="Helical" evidence="8">
    <location>
        <begin position="77"/>
        <end position="94"/>
    </location>
</feature>
<evidence type="ECO:0000256" key="2">
    <source>
        <dbReference type="ARBA" id="ARBA00009142"/>
    </source>
</evidence>
<feature type="transmembrane region" description="Helical" evidence="8">
    <location>
        <begin position="46"/>
        <end position="65"/>
    </location>
</feature>
<dbReference type="EMBL" id="PVTY01000016">
    <property type="protein sequence ID" value="PRZ13180.1"/>
    <property type="molecule type" value="Genomic_DNA"/>
</dbReference>
<dbReference type="RefSeq" id="WP_106123775.1">
    <property type="nucleotide sequence ID" value="NZ_PVTY01000016.1"/>
</dbReference>
<evidence type="ECO:0000313" key="11">
    <source>
        <dbReference type="Proteomes" id="UP000238217"/>
    </source>
</evidence>
<evidence type="ECO:0000256" key="3">
    <source>
        <dbReference type="ARBA" id="ARBA00022448"/>
    </source>
</evidence>
<feature type="region of interest" description="Disordered" evidence="9">
    <location>
        <begin position="125"/>
        <end position="152"/>
    </location>
</feature>
<gene>
    <name evidence="10" type="ORF">BCL67_11655</name>
</gene>
<proteinExistence type="inferred from homology"/>
<feature type="transmembrane region" description="Helical" evidence="8">
    <location>
        <begin position="100"/>
        <end position="117"/>
    </location>
</feature>
<protein>
    <recommendedName>
        <fullName evidence="8">Probable membrane transporter protein</fullName>
    </recommendedName>
</protein>
<name>A0A2T0YEC7_9MICC</name>
<dbReference type="PANTHER" id="PTHR30269">
    <property type="entry name" value="TRANSMEMBRANE PROTEIN YFCA"/>
    <property type="match status" value="1"/>
</dbReference>
<comment type="caution">
    <text evidence="10">The sequence shown here is derived from an EMBL/GenBank/DDBJ whole genome shotgun (WGS) entry which is preliminary data.</text>
</comment>
<evidence type="ECO:0000256" key="1">
    <source>
        <dbReference type="ARBA" id="ARBA00004651"/>
    </source>
</evidence>
<keyword evidence="5 8" id="KW-0812">Transmembrane</keyword>
<keyword evidence="4 8" id="KW-1003">Cell membrane</keyword>
<dbReference type="InterPro" id="IPR002781">
    <property type="entry name" value="TM_pro_TauE-like"/>
</dbReference>
<organism evidence="10 11">
    <name type="scientific">Nesterenkonia sandarakina</name>
    <dbReference type="NCBI Taxonomy" id="272918"/>
    <lineage>
        <taxon>Bacteria</taxon>
        <taxon>Bacillati</taxon>
        <taxon>Actinomycetota</taxon>
        <taxon>Actinomycetes</taxon>
        <taxon>Micrococcales</taxon>
        <taxon>Micrococcaceae</taxon>
        <taxon>Nesterenkonia</taxon>
    </lineage>
</organism>
<evidence type="ECO:0000256" key="6">
    <source>
        <dbReference type="ARBA" id="ARBA00022989"/>
    </source>
</evidence>
<dbReference type="Pfam" id="PF01925">
    <property type="entry name" value="TauE"/>
    <property type="match status" value="1"/>
</dbReference>
<keyword evidence="7 8" id="KW-0472">Membrane</keyword>